<feature type="transmembrane region" description="Helical" evidence="1">
    <location>
        <begin position="323"/>
        <end position="343"/>
    </location>
</feature>
<feature type="transmembrane region" description="Helical" evidence="1">
    <location>
        <begin position="209"/>
        <end position="228"/>
    </location>
</feature>
<feature type="transmembrane region" description="Helical" evidence="1">
    <location>
        <begin position="134"/>
        <end position="153"/>
    </location>
</feature>
<evidence type="ECO:0000256" key="1">
    <source>
        <dbReference type="SAM" id="Phobius"/>
    </source>
</evidence>
<evidence type="ECO:0000313" key="3">
    <source>
        <dbReference type="Proteomes" id="UP000248021"/>
    </source>
</evidence>
<sequence>MGLLERSRTKTALEVGMAALLCLLSLVYFYGSHLFSGPELRYTFDRFDPIIQASILEHWYGVYRGLYDWRNPIIFYPIQGALGFNDSYVLTSIPYSLLRAAGLDPLLAMEIPHAATRVIGFASAWILMRRYFGLSLWATAFGAVLLTVANGIYLGTMHTQLTTVAYAPLLFCLIARIHELLVDERRGAALFTGCVTGLLLAFWPLTSFYMFWMTGLFTIIVLGVALLLNRRLLIAMIGEALVAQRWLTLVPGLIIFAAGLYPLWLIYGPTAALTGMHQFIAVIHNAPHLVDLINVGPDNPIWSETFERLRFETVGSGLGEFELWRGFTPVHLALLALALLAAFKLPTGLPARQDFAYRCLLVTLAVGLLLLVQVGGFTLWWIVYTVVPGAKAVRVIVRFELLLVTFGAIALAIALDILARYRAPWTSLVAVVLAASVLAEQYSSFPTARFKAADVKALADIPQPPRACRTFYTVNPYRADGESAVNMKYYIHSTEAMLIAERIGLPTLLGMHTFIPPGWDLTDPLAPDYEWRVYRYAEKHHLTEGLCAFDLQDLTWRVVTTPPDRPATPPPELALAGLISPAGPISLDLRAPLAQRYGGSSLRLPCRPMAATDTSLLVCAGEPAKDAGGVGVALALRDGEHVSFARGEPGTLLLADGWSPPESWGTWASDQQASLVVRLDRSLFADGARLVLTAHALLPLQDTSKVVHVSIDDAPLGSLNLTGDPSQQDLCIPAARLPEGRAFTLTLRTDRAAQSPAALKLSGDARPLNFALSGLTVGHCQPSP</sequence>
<reference evidence="2 3" key="1">
    <citation type="submission" date="2018-05" db="EMBL/GenBank/DDBJ databases">
        <title>Genomic Encyclopedia of Type Strains, Phase IV (KMG-IV): sequencing the most valuable type-strain genomes for metagenomic binning, comparative biology and taxonomic classification.</title>
        <authorList>
            <person name="Goeker M."/>
        </authorList>
    </citation>
    <scope>NUCLEOTIDE SEQUENCE [LARGE SCALE GENOMIC DNA]</scope>
    <source>
        <strain evidence="2 3">DSM 6462</strain>
    </source>
</reference>
<evidence type="ECO:0000313" key="2">
    <source>
        <dbReference type="EMBL" id="PXW63129.1"/>
    </source>
</evidence>
<name>A0A2V3UQY0_9HYPH</name>
<organism evidence="2 3">
    <name type="scientific">Chelatococcus asaccharovorans</name>
    <dbReference type="NCBI Taxonomy" id="28210"/>
    <lineage>
        <taxon>Bacteria</taxon>
        <taxon>Pseudomonadati</taxon>
        <taxon>Pseudomonadota</taxon>
        <taxon>Alphaproteobacteria</taxon>
        <taxon>Hyphomicrobiales</taxon>
        <taxon>Chelatococcaceae</taxon>
        <taxon>Chelatococcus</taxon>
    </lineage>
</organism>
<dbReference type="EMBL" id="QJJK01000002">
    <property type="protein sequence ID" value="PXW63129.1"/>
    <property type="molecule type" value="Genomic_DNA"/>
</dbReference>
<feature type="transmembrane region" description="Helical" evidence="1">
    <location>
        <begin position="249"/>
        <end position="267"/>
    </location>
</feature>
<accession>A0A2V3UQY0</accession>
<feature type="transmembrane region" description="Helical" evidence="1">
    <location>
        <begin position="12"/>
        <end position="31"/>
    </location>
</feature>
<protein>
    <submittedName>
        <fullName evidence="2">Uncharacterized protein</fullName>
    </submittedName>
</protein>
<keyword evidence="3" id="KW-1185">Reference proteome</keyword>
<feature type="transmembrane region" description="Helical" evidence="1">
    <location>
        <begin position="395"/>
        <end position="418"/>
    </location>
</feature>
<keyword evidence="1" id="KW-0472">Membrane</keyword>
<keyword evidence="1" id="KW-1133">Transmembrane helix</keyword>
<dbReference type="AlphaFoldDB" id="A0A2V3UQY0"/>
<feature type="transmembrane region" description="Helical" evidence="1">
    <location>
        <begin position="187"/>
        <end position="203"/>
    </location>
</feature>
<gene>
    <name evidence="2" type="ORF">C7450_10244</name>
</gene>
<feature type="transmembrane region" description="Helical" evidence="1">
    <location>
        <begin position="355"/>
        <end position="383"/>
    </location>
</feature>
<keyword evidence="1" id="KW-0812">Transmembrane</keyword>
<feature type="transmembrane region" description="Helical" evidence="1">
    <location>
        <begin position="159"/>
        <end position="175"/>
    </location>
</feature>
<feature type="transmembrane region" description="Helical" evidence="1">
    <location>
        <begin position="425"/>
        <end position="442"/>
    </location>
</feature>
<dbReference type="Proteomes" id="UP000248021">
    <property type="component" value="Unassembled WGS sequence"/>
</dbReference>
<proteinExistence type="predicted"/>
<comment type="caution">
    <text evidence="2">The sequence shown here is derived from an EMBL/GenBank/DDBJ whole genome shotgun (WGS) entry which is preliminary data.</text>
</comment>